<evidence type="ECO:0000313" key="1">
    <source>
        <dbReference type="EMBL" id="AOM84372.1"/>
    </source>
</evidence>
<dbReference type="STRING" id="632773.BBEV_3054"/>
<name>A0A1D7QZB8_9BACI</name>
<proteinExistence type="predicted"/>
<dbReference type="Proteomes" id="UP000094463">
    <property type="component" value="Chromosome"/>
</dbReference>
<dbReference type="EMBL" id="CP012502">
    <property type="protein sequence ID" value="AOM84372.1"/>
    <property type="molecule type" value="Genomic_DNA"/>
</dbReference>
<dbReference type="KEGG" id="bbev:BBEV_3054"/>
<organism evidence="1 2">
    <name type="scientific">Salisediminibacterium beveridgei</name>
    <dbReference type="NCBI Taxonomy" id="632773"/>
    <lineage>
        <taxon>Bacteria</taxon>
        <taxon>Bacillati</taxon>
        <taxon>Bacillota</taxon>
        <taxon>Bacilli</taxon>
        <taxon>Bacillales</taxon>
        <taxon>Bacillaceae</taxon>
        <taxon>Salisediminibacterium</taxon>
    </lineage>
</organism>
<gene>
    <name evidence="1" type="ORF">BBEV_3054</name>
</gene>
<keyword evidence="2" id="KW-1185">Reference proteome</keyword>
<reference evidence="1 2" key="1">
    <citation type="submission" date="2015-08" db="EMBL/GenBank/DDBJ databases">
        <title>The complete genome sequence of Bacillus beveridgei MLTeJB.</title>
        <authorList>
            <person name="Hanson T.E."/>
            <person name="Mesa C."/>
            <person name="Basesman S.M."/>
            <person name="Oremland R.S."/>
        </authorList>
    </citation>
    <scope>NUCLEOTIDE SEQUENCE [LARGE SCALE GENOMIC DNA]</scope>
    <source>
        <strain evidence="1 2">MLTeJB</strain>
    </source>
</reference>
<dbReference type="AlphaFoldDB" id="A0A1D7QZB8"/>
<sequence>MLIQRFMSITFFFGLVDLTFSIEGSRAESAVRKVGVVSVPGLIFVRTFVDFMKKIQMMRNI</sequence>
<protein>
    <submittedName>
        <fullName evidence="1">Uncharacterized protein</fullName>
    </submittedName>
</protein>
<evidence type="ECO:0000313" key="2">
    <source>
        <dbReference type="Proteomes" id="UP000094463"/>
    </source>
</evidence>
<accession>A0A1D7QZB8</accession>